<evidence type="ECO:0000313" key="2">
    <source>
        <dbReference type="Proteomes" id="UP000031982"/>
    </source>
</evidence>
<organism evidence="1 2">
    <name type="scientific">Bacillus badius</name>
    <dbReference type="NCBI Taxonomy" id="1455"/>
    <lineage>
        <taxon>Bacteria</taxon>
        <taxon>Bacillati</taxon>
        <taxon>Bacillota</taxon>
        <taxon>Bacilli</taxon>
        <taxon>Bacillales</taxon>
        <taxon>Bacillaceae</taxon>
        <taxon>Pseudobacillus</taxon>
    </lineage>
</organism>
<comment type="caution">
    <text evidence="1">The sequence shown here is derived from an EMBL/GenBank/DDBJ whole genome shotgun (WGS) entry which is preliminary data.</text>
</comment>
<proteinExistence type="predicted"/>
<accession>A0ABR5AQQ5</accession>
<dbReference type="Proteomes" id="UP000031982">
    <property type="component" value="Unassembled WGS sequence"/>
</dbReference>
<gene>
    <name evidence="1" type="ORF">SD77_1844</name>
</gene>
<dbReference type="InterPro" id="IPR034154">
    <property type="entry name" value="TOPRIM_DnaG/twinkle"/>
</dbReference>
<keyword evidence="2" id="KW-1185">Reference proteome</keyword>
<reference evidence="1 2" key="1">
    <citation type="submission" date="2015-01" db="EMBL/GenBank/DDBJ databases">
        <title>Genome Assembly of Bacillus badius MTCC 1458.</title>
        <authorList>
            <person name="Verma A."/>
            <person name="Khatri I."/>
            <person name="Mual P."/>
            <person name="Subramanian S."/>
            <person name="Krishnamurthi S."/>
        </authorList>
    </citation>
    <scope>NUCLEOTIDE SEQUENCE [LARGE SCALE GENOMIC DNA]</scope>
    <source>
        <strain evidence="1 2">MTCC 1458</strain>
    </source>
</reference>
<name>A0ABR5AQQ5_BACBA</name>
<dbReference type="Pfam" id="PF13155">
    <property type="entry name" value="Toprim_2"/>
    <property type="match status" value="1"/>
</dbReference>
<dbReference type="CDD" id="cd01029">
    <property type="entry name" value="TOPRIM_primases"/>
    <property type="match status" value="1"/>
</dbReference>
<evidence type="ECO:0000313" key="1">
    <source>
        <dbReference type="EMBL" id="KIL77092.1"/>
    </source>
</evidence>
<dbReference type="Gene3D" id="3.40.1360.10">
    <property type="match status" value="1"/>
</dbReference>
<dbReference type="EMBL" id="JXLP01000018">
    <property type="protein sequence ID" value="KIL77092.1"/>
    <property type="molecule type" value="Genomic_DNA"/>
</dbReference>
<evidence type="ECO:0008006" key="3">
    <source>
        <dbReference type="Google" id="ProtNLM"/>
    </source>
</evidence>
<sequence length="451" mass="52133">MDLNASDKGRYFICTCPECEKPEAFIYKNNLNFIQCNRQNECGARMLIHFQENKKAVIRHQLTNTYPSLTNQQANSLEMITKYLKHMQYRVENKNLERGYRGLSRETTQSFLVDLSHPLLVKKMFEHGKELFPKSYQENDWMCKRNLIFPIYGEEGTVDRVLLRSSIDPSLEPKEIQLIVNPSKETRDFFVDVPMEAELVVIGESVLDAASFKEIDPAIGFYALTGAAKSKNLSNYLVKNDELVKEKKFIIAPDDDQGGWKAARAIVSALEAIDADYQLFTTPAKINDPNQYLIEDYKGFKTQYQQVKHSFSNKERDFVDIKDESEIIVFCSSRLDAISFRCIDPKIGVVTIPLEDNRSFLRVNEALKDPSIKMEDKKVILAMPKDPKGIYATKQLSSWLTQEQVHYQAFPYPDKVNSVNELFNESEKRFKEVCHKLFSLNQEKNIAIHRE</sequence>
<protein>
    <recommendedName>
        <fullName evidence="3">Toprim domain-containing protein</fullName>
    </recommendedName>
</protein>